<dbReference type="SMART" id="SM00220">
    <property type="entry name" value="S_TKc"/>
    <property type="match status" value="1"/>
</dbReference>
<dbReference type="GO" id="GO:0005737">
    <property type="term" value="C:cytoplasm"/>
    <property type="evidence" value="ECO:0000318"/>
    <property type="project" value="GO_Central"/>
</dbReference>
<reference evidence="3 4" key="1">
    <citation type="journal article" date="2007" name="Science">
        <title>The Chlamydomonas genome reveals the evolution of key animal and plant functions.</title>
        <authorList>
            <person name="Merchant S.S."/>
            <person name="Prochnik S.E."/>
            <person name="Vallon O."/>
            <person name="Harris E.H."/>
            <person name="Karpowicz S.J."/>
            <person name="Witman G.B."/>
            <person name="Terry A."/>
            <person name="Salamov A."/>
            <person name="Fritz-Laylin L.K."/>
            <person name="Marechal-Drouard L."/>
            <person name="Marshall W.F."/>
            <person name="Qu L.H."/>
            <person name="Nelson D.R."/>
            <person name="Sanderfoot A.A."/>
            <person name="Spalding M.H."/>
            <person name="Kapitonov V.V."/>
            <person name="Ren Q."/>
            <person name="Ferris P."/>
            <person name="Lindquist E."/>
            <person name="Shapiro H."/>
            <person name="Lucas S.M."/>
            <person name="Grimwood J."/>
            <person name="Schmutz J."/>
            <person name="Cardol P."/>
            <person name="Cerutti H."/>
            <person name="Chanfreau G."/>
            <person name="Chen C.L."/>
            <person name="Cognat V."/>
            <person name="Croft M.T."/>
            <person name="Dent R."/>
            <person name="Dutcher S."/>
            <person name="Fernandez E."/>
            <person name="Fukuzawa H."/>
            <person name="Gonzalez-Ballester D."/>
            <person name="Gonzalez-Halphen D."/>
            <person name="Hallmann A."/>
            <person name="Hanikenne M."/>
            <person name="Hippler M."/>
            <person name="Inwood W."/>
            <person name="Jabbari K."/>
            <person name="Kalanon M."/>
            <person name="Kuras R."/>
            <person name="Lefebvre P.A."/>
            <person name="Lemaire S.D."/>
            <person name="Lobanov A.V."/>
            <person name="Lohr M."/>
            <person name="Manuell A."/>
            <person name="Meier I."/>
            <person name="Mets L."/>
            <person name="Mittag M."/>
            <person name="Mittelmeier T."/>
            <person name="Moroney J.V."/>
            <person name="Moseley J."/>
            <person name="Napoli C."/>
            <person name="Nedelcu A.M."/>
            <person name="Niyogi K."/>
            <person name="Novoselov S.V."/>
            <person name="Paulsen I.T."/>
            <person name="Pazour G."/>
            <person name="Purton S."/>
            <person name="Ral J.P."/>
            <person name="Riano-Pachon D.M."/>
            <person name="Riekhof W."/>
            <person name="Rymarquis L."/>
            <person name="Schroda M."/>
            <person name="Stern D."/>
            <person name="Umen J."/>
            <person name="Willows R."/>
            <person name="Wilson N."/>
            <person name="Zimmer S.L."/>
            <person name="Allmer J."/>
            <person name="Balk J."/>
            <person name="Bisova K."/>
            <person name="Chen C.J."/>
            <person name="Elias M."/>
            <person name="Gendler K."/>
            <person name="Hauser C."/>
            <person name="Lamb M.R."/>
            <person name="Ledford H."/>
            <person name="Long J.C."/>
            <person name="Minagawa J."/>
            <person name="Page M.D."/>
            <person name="Pan J."/>
            <person name="Pootakham W."/>
            <person name="Roje S."/>
            <person name="Rose A."/>
            <person name="Stahlberg E."/>
            <person name="Terauchi A.M."/>
            <person name="Yang P."/>
            <person name="Ball S."/>
            <person name="Bowler C."/>
            <person name="Dieckmann C.L."/>
            <person name="Gladyshev V.N."/>
            <person name="Green P."/>
            <person name="Jorgensen R."/>
            <person name="Mayfield S."/>
            <person name="Mueller-Roeber B."/>
            <person name="Rajamani S."/>
            <person name="Sayre R.T."/>
            <person name="Brokstein P."/>
            <person name="Dubchak I."/>
            <person name="Goodstein D."/>
            <person name="Hornick L."/>
            <person name="Huang Y.W."/>
            <person name="Jhaveri J."/>
            <person name="Luo Y."/>
            <person name="Martinez D."/>
            <person name="Ngau W.C."/>
            <person name="Otillar B."/>
            <person name="Poliakov A."/>
            <person name="Porter A."/>
            <person name="Szajkowski L."/>
            <person name="Werner G."/>
            <person name="Zhou K."/>
            <person name="Grigoriev I.V."/>
            <person name="Rokhsar D.S."/>
            <person name="Grossman A.R."/>
        </authorList>
    </citation>
    <scope>NUCLEOTIDE SEQUENCE [LARGE SCALE GENOMIC DNA]</scope>
    <source>
        <strain evidence="4">CC-503</strain>
    </source>
</reference>
<name>A0A2K3DEB4_CHLRE</name>
<protein>
    <recommendedName>
        <fullName evidence="2">Protein kinase domain-containing protein</fullName>
    </recommendedName>
</protein>
<dbReference type="InterPro" id="IPR008271">
    <property type="entry name" value="Ser/Thr_kinase_AS"/>
</dbReference>
<feature type="region of interest" description="Disordered" evidence="1">
    <location>
        <begin position="1009"/>
        <end position="1056"/>
    </location>
</feature>
<feature type="region of interest" description="Disordered" evidence="1">
    <location>
        <begin position="939"/>
        <end position="975"/>
    </location>
</feature>
<feature type="region of interest" description="Disordered" evidence="1">
    <location>
        <begin position="522"/>
        <end position="564"/>
    </location>
</feature>
<feature type="region of interest" description="Disordered" evidence="1">
    <location>
        <begin position="1620"/>
        <end position="1650"/>
    </location>
</feature>
<dbReference type="Proteomes" id="UP000006906">
    <property type="component" value="Chromosome 9"/>
</dbReference>
<dbReference type="GO" id="GO:0005524">
    <property type="term" value="F:ATP binding"/>
    <property type="evidence" value="ECO:0007669"/>
    <property type="project" value="InterPro"/>
</dbReference>
<feature type="compositionally biased region" description="Basic and acidic residues" evidence="1">
    <location>
        <begin position="54"/>
        <end position="67"/>
    </location>
</feature>
<dbReference type="InterPro" id="IPR001245">
    <property type="entry name" value="Ser-Thr/Tyr_kinase_cat_dom"/>
</dbReference>
<dbReference type="GeneID" id="5720265"/>
<dbReference type="PROSITE" id="PS00108">
    <property type="entry name" value="PROTEIN_KINASE_ST"/>
    <property type="match status" value="1"/>
</dbReference>
<dbReference type="InterPro" id="IPR000719">
    <property type="entry name" value="Prot_kinase_dom"/>
</dbReference>
<feature type="domain" description="Protein kinase" evidence="2">
    <location>
        <begin position="1117"/>
        <end position="1601"/>
    </location>
</feature>
<feature type="compositionally biased region" description="Low complexity" evidence="1">
    <location>
        <begin position="543"/>
        <end position="561"/>
    </location>
</feature>
<feature type="region of interest" description="Disordered" evidence="1">
    <location>
        <begin position="1252"/>
        <end position="1278"/>
    </location>
</feature>
<feature type="region of interest" description="Disordered" evidence="1">
    <location>
        <begin position="618"/>
        <end position="653"/>
    </location>
</feature>
<dbReference type="Gene3D" id="1.10.510.10">
    <property type="entry name" value="Transferase(Phosphotransferase) domain 1"/>
    <property type="match status" value="1"/>
</dbReference>
<dbReference type="Pfam" id="PF07714">
    <property type="entry name" value="PK_Tyr_Ser-Thr"/>
    <property type="match status" value="1"/>
</dbReference>
<feature type="region of interest" description="Disordered" evidence="1">
    <location>
        <begin position="365"/>
        <end position="405"/>
    </location>
</feature>
<evidence type="ECO:0000313" key="3">
    <source>
        <dbReference type="EMBL" id="PNW78878.1"/>
    </source>
</evidence>
<dbReference type="STRING" id="3055.A0A2K3DEB4"/>
<dbReference type="KEGG" id="cre:CHLRE_09g393062v5"/>
<dbReference type="PaxDb" id="3055-EDP02334"/>
<feature type="region of interest" description="Disordered" evidence="1">
    <location>
        <begin position="15"/>
        <end position="80"/>
    </location>
</feature>
<dbReference type="GO" id="GO:0007165">
    <property type="term" value="P:signal transduction"/>
    <property type="evidence" value="ECO:0000318"/>
    <property type="project" value="GO_Central"/>
</dbReference>
<dbReference type="RefSeq" id="XP_042921200.1">
    <property type="nucleotide sequence ID" value="XM_043065666.1"/>
</dbReference>
<dbReference type="PANTHER" id="PTHR44329:SF214">
    <property type="entry name" value="PROTEIN KINASE DOMAIN-CONTAINING PROTEIN"/>
    <property type="match status" value="1"/>
</dbReference>
<dbReference type="ExpressionAtlas" id="A0A2K3DEB4">
    <property type="expression patterns" value="baseline and differential"/>
</dbReference>
<organism evidence="3 4">
    <name type="scientific">Chlamydomonas reinhardtii</name>
    <name type="common">Chlamydomonas smithii</name>
    <dbReference type="NCBI Taxonomy" id="3055"/>
    <lineage>
        <taxon>Eukaryota</taxon>
        <taxon>Viridiplantae</taxon>
        <taxon>Chlorophyta</taxon>
        <taxon>core chlorophytes</taxon>
        <taxon>Chlorophyceae</taxon>
        <taxon>CS clade</taxon>
        <taxon>Chlamydomonadales</taxon>
        <taxon>Chlamydomonadaceae</taxon>
        <taxon>Chlamydomonas</taxon>
    </lineage>
</organism>
<gene>
    <name evidence="3" type="ORF">CHLRE_09g393062v5</name>
</gene>
<feature type="region of interest" description="Disordered" evidence="1">
    <location>
        <begin position="441"/>
        <end position="463"/>
    </location>
</feature>
<evidence type="ECO:0000256" key="1">
    <source>
        <dbReference type="SAM" id="MobiDB-lite"/>
    </source>
</evidence>
<dbReference type="InParanoid" id="A0A2K3DEB4"/>
<dbReference type="Gramene" id="PNW78878">
    <property type="protein sequence ID" value="PNW78878"/>
    <property type="gene ID" value="CHLRE_09g393062v5"/>
</dbReference>
<dbReference type="Gene3D" id="3.30.200.20">
    <property type="entry name" value="Phosphorylase Kinase, domain 1"/>
    <property type="match status" value="1"/>
</dbReference>
<proteinExistence type="predicted"/>
<feature type="compositionally biased region" description="Polar residues" evidence="1">
    <location>
        <begin position="639"/>
        <end position="653"/>
    </location>
</feature>
<feature type="region of interest" description="Disordered" evidence="1">
    <location>
        <begin position="1310"/>
        <end position="1388"/>
    </location>
</feature>
<sequence length="1662" mass="164362">MTLCHLLCWRGSGSDLPAAPRVPGSVAERPSGPAAVVTTKAPAGPTNSWQDRSNPVHEASHADKQDQELQQTQTQVAGEQEAWVPRPSALLGEAWGASAGPGGAAGQGPSVVGLQLRALIREVVLGDFLGAGYSGGKVFRATWRGSTVALKLMVSSDLDQLRLTTREALLSRTLSHPHLVQTYALSISQLTAEDLAPETYAPPPRVAGAAGGRGYGGGCGGDSFGPGAGISTAANALLATSLLQTMSPMLAMAAEGSGRGGEVGPGAIMTVGGGRADAIADLDELPFGEPPARLQWGAGTMASSGSRRRVPSGLGLHQQQLTPPQNPLLLAALRAGGGSGGGGGGSNGGGFARVSVSNALTGIPEPLEGEAASGDCPGDEASVSAAGQGGCEGGRTAAAGVTAPQEGGGGTISLVGTPTGESAAVPASGPGGWAAYNSRRSSSHICGSNHSRSRSSLTSTPRGQQVLSAAVARVVSESPSAGPANRRMSTSALGAATATQGRVAGCSDNGEYSGAGAALAAASGPGGASYSSTRRMRGPRRVPSLGAPLTSASSAPAPTLAEAGPQSVPAGAGIFPSAFSTVAAGPGRCSDLRGSGSFLNATSSSAMTPAPAAVALSSRAGSGGLPHRHGSGGRCASLSRLSQPSAPAASTNGVRVSHLMGAANGVSFRHRGSGNLRTVLERAASQRAFRGADVGASSGRDGTTAPDNSPLTCIVAASNAPVAPSPMLVTADLQSTCLSVEPPSRQDAALRCAAGVDVDKSAATNPGAAGSAELLTSVGDAEVIAAGTDVPNTGTGAGHHAAGGAICTPSAHQPLLHSTATITSTTDDELFPLTLRELAADNLPAAVVSGSGRVCASACSGSTCGGTLVDAALEPPRRQRRSGAGAGTGGVGAAGLASARPPRSHSSPDGRHVGAGAGSDLRGEELCPTAVTSFTAEAATGAQDARQHQLDPSPAALKSGKQDPDLGGGIARDGGVELAVPGNEVNRLQARSEPVAGVSLLSRKLADFATSASPPSSPSRSLPPPHPPPPASAPACSQRHPEVSGGSVGAGAGSGTAPGAGGLHVLHWQQPLVTPFYKRPSMPQHHGSLSRGGTQDSALLNSHAHNHNMHNNMASGWPPLTGLGGGGMPSLPTGGGLGHGTASQVLMDIDAAAAPGGGGGGMGGGGGGVAGPNSSMVLFSETRIFLSPQLPPLPPPQADPEIVRFLTELVHLGAAPGRYLTAVIMELCDRGTMLAYINNQQAAKVARQERLSQQQQVQGSSGKAAGANPSGLCASSPFTQPLQQASTSVTAAEAEALVVLRRGMLLPPPSNSAVSVDPLPAQQEEPGPNSGGSATGADDSAVRIPTALSAASGVTSPGPARSPGPGGGSAQLQKLRRQGAAGSGGGMSVEGLEQLQNALEVAQALAHLHTLDLVHGDLKPANVLLRASAPLALGGGAWGPGDLGLAFGLGTATIVSDVADGSGGSNALPPLPARGYIVKVADFGLTSPVASADGLPKSTNGSGWGALPYLAPEVVTAGRHGKPADVYSYGALLWHMCSGVPPHSQLHPAQILVGLAGGELQLEWPADAEPTLRKIGAACLQHDPAARPSFEAIVAALLKAVKRTTARLLRASAPSSTVAAGAIGSGSGGGADVRRSTANAPPRPAQMPMPLLGGLAQMRRQL</sequence>
<feature type="compositionally biased region" description="Gly residues" evidence="1">
    <location>
        <begin position="1046"/>
        <end position="1056"/>
    </location>
</feature>
<dbReference type="OrthoDB" id="10622641at2759"/>
<dbReference type="SUPFAM" id="SSF56112">
    <property type="entry name" value="Protein kinase-like (PK-like)"/>
    <property type="match status" value="1"/>
</dbReference>
<feature type="compositionally biased region" description="Polar residues" evidence="1">
    <location>
        <begin position="441"/>
        <end position="450"/>
    </location>
</feature>
<dbReference type="PANTHER" id="PTHR44329">
    <property type="entry name" value="SERINE/THREONINE-PROTEIN KINASE TNNI3K-RELATED"/>
    <property type="match status" value="1"/>
</dbReference>
<feature type="region of interest" description="Disordered" evidence="1">
    <location>
        <begin position="868"/>
        <end position="922"/>
    </location>
</feature>
<feature type="compositionally biased region" description="Low complexity" evidence="1">
    <location>
        <begin position="894"/>
        <end position="905"/>
    </location>
</feature>
<dbReference type="InterPro" id="IPR011009">
    <property type="entry name" value="Kinase-like_dom_sf"/>
</dbReference>
<feature type="compositionally biased region" description="Low complexity" evidence="1">
    <location>
        <begin position="522"/>
        <end position="532"/>
    </location>
</feature>
<accession>A0A2K3DEB4</accession>
<feature type="compositionally biased region" description="Low complexity" evidence="1">
    <location>
        <begin position="1252"/>
        <end position="1267"/>
    </location>
</feature>
<dbReference type="EMBL" id="CM008970">
    <property type="protein sequence ID" value="PNW78878.1"/>
    <property type="molecule type" value="Genomic_DNA"/>
</dbReference>
<feature type="compositionally biased region" description="Gly residues" evidence="1">
    <location>
        <begin position="884"/>
        <end position="893"/>
    </location>
</feature>
<dbReference type="GO" id="GO:0004672">
    <property type="term" value="F:protein kinase activity"/>
    <property type="evidence" value="ECO:0000318"/>
    <property type="project" value="GO_Central"/>
</dbReference>
<feature type="compositionally biased region" description="Pro residues" evidence="1">
    <location>
        <begin position="1015"/>
        <end position="1032"/>
    </location>
</feature>
<dbReference type="InterPro" id="IPR051681">
    <property type="entry name" value="Ser/Thr_Kinases-Pseudokinases"/>
</dbReference>
<dbReference type="PROSITE" id="PS50011">
    <property type="entry name" value="PROTEIN_KINASE_DOM"/>
    <property type="match status" value="1"/>
</dbReference>
<keyword evidence="4" id="KW-1185">Reference proteome</keyword>
<evidence type="ECO:0000313" key="4">
    <source>
        <dbReference type="Proteomes" id="UP000006906"/>
    </source>
</evidence>
<evidence type="ECO:0000259" key="2">
    <source>
        <dbReference type="PROSITE" id="PS50011"/>
    </source>
</evidence>